<reference evidence="1 2" key="1">
    <citation type="submission" date="2018-03" db="EMBL/GenBank/DDBJ databases">
        <title>Adhaeribacter sp. HMF7605 Genome sequencing and assembly.</title>
        <authorList>
            <person name="Kang H."/>
            <person name="Kang J."/>
            <person name="Cha I."/>
            <person name="Kim H."/>
            <person name="Joh K."/>
        </authorList>
    </citation>
    <scope>NUCLEOTIDE SEQUENCE [LARGE SCALE GENOMIC DNA]</scope>
    <source>
        <strain evidence="1 2">HMF7605</strain>
    </source>
</reference>
<dbReference type="EMBL" id="PYFT01000001">
    <property type="protein sequence ID" value="PSR53892.1"/>
    <property type="molecule type" value="Genomic_DNA"/>
</dbReference>
<proteinExistence type="predicted"/>
<evidence type="ECO:0000313" key="2">
    <source>
        <dbReference type="Proteomes" id="UP000240357"/>
    </source>
</evidence>
<comment type="caution">
    <text evidence="1">The sequence shown here is derived from an EMBL/GenBank/DDBJ whole genome shotgun (WGS) entry which is preliminary data.</text>
</comment>
<name>A0A2T2YEG1_9BACT</name>
<organism evidence="1 2">
    <name type="scientific">Adhaeribacter arboris</name>
    <dbReference type="NCBI Taxonomy" id="2072846"/>
    <lineage>
        <taxon>Bacteria</taxon>
        <taxon>Pseudomonadati</taxon>
        <taxon>Bacteroidota</taxon>
        <taxon>Cytophagia</taxon>
        <taxon>Cytophagales</taxon>
        <taxon>Hymenobacteraceae</taxon>
        <taxon>Adhaeribacter</taxon>
    </lineage>
</organism>
<dbReference type="Pfam" id="PF04529">
    <property type="entry name" value="Herpes_U59"/>
    <property type="match status" value="1"/>
</dbReference>
<dbReference type="InterPro" id="IPR007616">
    <property type="entry name" value="Herpes_U59/UL88"/>
</dbReference>
<keyword evidence="2" id="KW-1185">Reference proteome</keyword>
<dbReference type="AlphaFoldDB" id="A0A2T2YEG1"/>
<dbReference type="Proteomes" id="UP000240357">
    <property type="component" value="Unassembled WGS sequence"/>
</dbReference>
<dbReference type="RefSeq" id="WP_106928986.1">
    <property type="nucleotide sequence ID" value="NZ_PYFT01000001.1"/>
</dbReference>
<evidence type="ECO:0000313" key="1">
    <source>
        <dbReference type="EMBL" id="PSR53892.1"/>
    </source>
</evidence>
<accession>A0A2T2YEG1</accession>
<sequence>MLAVREKIVISKLGARALVLAIDSWIDDNFVLDAESFAGRVSVEQVLSINHLWRLKSRLLLACHTCNRRKKLEFSFAFSLEEILAIRVCICYEGSDGLLLQLLGQVQQKSLNYDHIIEF</sequence>
<gene>
    <name evidence="1" type="ORF">AHMF7605_10370</name>
</gene>
<protein>
    <submittedName>
        <fullName evidence="1">Uncharacterized protein</fullName>
    </submittedName>
</protein>